<dbReference type="GO" id="GO:0045936">
    <property type="term" value="P:negative regulation of phosphate metabolic process"/>
    <property type="evidence" value="ECO:0007669"/>
    <property type="project" value="InterPro"/>
</dbReference>
<dbReference type="EMBL" id="NEXH01000004">
    <property type="protein sequence ID" value="PSN96136.1"/>
    <property type="molecule type" value="Genomic_DNA"/>
</dbReference>
<name>A0A2R6B7H7_9ARCH</name>
<evidence type="ECO:0000313" key="3">
    <source>
        <dbReference type="EMBL" id="PSN96136.1"/>
    </source>
</evidence>
<evidence type="ECO:0000313" key="4">
    <source>
        <dbReference type="Proteomes" id="UP000241284"/>
    </source>
</evidence>
<dbReference type="InterPro" id="IPR028366">
    <property type="entry name" value="PhoU"/>
</dbReference>
<dbReference type="GO" id="GO:0030643">
    <property type="term" value="P:intracellular phosphate ion homeostasis"/>
    <property type="evidence" value="ECO:0007669"/>
    <property type="project" value="InterPro"/>
</dbReference>
<dbReference type="Pfam" id="PF04014">
    <property type="entry name" value="MazE_antitoxin"/>
    <property type="match status" value="1"/>
</dbReference>
<dbReference type="SUPFAM" id="SSF109755">
    <property type="entry name" value="PhoU-like"/>
    <property type="match status" value="1"/>
</dbReference>
<dbReference type="PANTHER" id="PTHR42930">
    <property type="entry name" value="PHOSPHATE-SPECIFIC TRANSPORT SYSTEM ACCESSORY PROTEIN PHOU"/>
    <property type="match status" value="1"/>
</dbReference>
<accession>A0A2R6B7H7</accession>
<dbReference type="InterPro" id="IPR007159">
    <property type="entry name" value="SpoVT-AbrB_dom"/>
</dbReference>
<dbReference type="AlphaFoldDB" id="A0A2R6B7H7"/>
<dbReference type="GO" id="GO:0003677">
    <property type="term" value="F:DNA binding"/>
    <property type="evidence" value="ECO:0007669"/>
    <property type="project" value="InterPro"/>
</dbReference>
<dbReference type="EMBL" id="NEXH01000021">
    <property type="protein sequence ID" value="PSN94607.1"/>
    <property type="molecule type" value="Genomic_DNA"/>
</dbReference>
<organism evidence="2 4">
    <name type="scientific">Candidatus Marsarchaeota G2 archaeon ECH_B_2</name>
    <dbReference type="NCBI Taxonomy" id="1978160"/>
    <lineage>
        <taxon>Archaea</taxon>
        <taxon>Candidatus Marsarchaeota</taxon>
        <taxon>Candidatus Marsarchaeota group 2</taxon>
    </lineage>
</organism>
<evidence type="ECO:0000259" key="1">
    <source>
        <dbReference type="SMART" id="SM00966"/>
    </source>
</evidence>
<protein>
    <recommendedName>
        <fullName evidence="1">SpoVT-AbrB domain-containing protein</fullName>
    </recommendedName>
</protein>
<dbReference type="SMART" id="SM00966">
    <property type="entry name" value="SpoVT_AbrB"/>
    <property type="match status" value="1"/>
</dbReference>
<dbReference type="PANTHER" id="PTHR42930:SF5">
    <property type="entry name" value="PHOSPHATE UPTAKE REGULATOR, PHOU"/>
    <property type="match status" value="1"/>
</dbReference>
<proteinExistence type="predicted"/>
<gene>
    <name evidence="3" type="ORF">B9Q06_03400</name>
    <name evidence="2" type="ORF">B9Q06_08495</name>
</gene>
<comment type="caution">
    <text evidence="2">The sequence shown here is derived from an EMBL/GenBank/DDBJ whole genome shotgun (WGS) entry which is preliminary data.</text>
</comment>
<reference evidence="2 4" key="1">
    <citation type="submission" date="2017-04" db="EMBL/GenBank/DDBJ databases">
        <title>Novel microbial lineages endemic to geothermal iron-oxide mats fill important gaps in the evolutionary history of Archaea.</title>
        <authorList>
            <person name="Jay Z.J."/>
            <person name="Beam J.P."/>
            <person name="Dlakic M."/>
            <person name="Rusch D.B."/>
            <person name="Kozubal M.A."/>
            <person name="Inskeep W.P."/>
        </authorList>
    </citation>
    <scope>NUCLEOTIDE SEQUENCE [LARGE SCALE GENOMIC DNA]</scope>
    <source>
        <strain evidence="2">ECH_B_2</strain>
    </source>
</reference>
<evidence type="ECO:0000313" key="2">
    <source>
        <dbReference type="EMBL" id="PSN94607.1"/>
    </source>
</evidence>
<feature type="domain" description="SpoVT-AbrB" evidence="1">
    <location>
        <begin position="10"/>
        <end position="55"/>
    </location>
</feature>
<sequence length="309" mass="34911">MNKPLRRLQKIKGGSFIISLPSEWVRQHGLTSGSELLVYNSGGSLKVVIPTQPNNARELELTDIEYTKYLLSSYYMQGVSQIRVYSKGVMGQEQKRELRNLQLSHAGLQVEEEGFDYIRFSVRAQEPKDIRAEVERFGSQILQLVRDLACAAAQPSKEMCEDIYTRCDQLLKNYRLIIRTLALGSQREFELNLGLPTKDLILYAVAVRDLGRTLTHIKNASQTLMKDEKGSSVLSNTLNLVSEMFERALRMFLTEQLDGVQEIRESMKKVEQLTAGDVNAGSDFAKSVVRLASYSVALMDDAVHKSIRV</sequence>
<dbReference type="Proteomes" id="UP000241284">
    <property type="component" value="Unassembled WGS sequence"/>
</dbReference>